<dbReference type="AlphaFoldDB" id="A0A132NQM6"/>
<dbReference type="Proteomes" id="UP000070089">
    <property type="component" value="Unassembled WGS sequence"/>
</dbReference>
<gene>
    <name evidence="1" type="ORF">QR46_3628</name>
</gene>
<comment type="caution">
    <text evidence="1">The sequence shown here is derived from an EMBL/GenBank/DDBJ whole genome shotgun (WGS) entry which is preliminary data.</text>
</comment>
<evidence type="ECO:0000313" key="2">
    <source>
        <dbReference type="Proteomes" id="UP000070089"/>
    </source>
</evidence>
<dbReference type="GO" id="GO:0016787">
    <property type="term" value="F:hydrolase activity"/>
    <property type="evidence" value="ECO:0007669"/>
    <property type="project" value="UniProtKB-KW"/>
</dbReference>
<proteinExistence type="predicted"/>
<organism evidence="1 2">
    <name type="scientific">Giardia duodenalis assemblage B</name>
    <dbReference type="NCBI Taxonomy" id="1394984"/>
    <lineage>
        <taxon>Eukaryota</taxon>
        <taxon>Metamonada</taxon>
        <taxon>Diplomonadida</taxon>
        <taxon>Hexamitidae</taxon>
        <taxon>Giardiinae</taxon>
        <taxon>Giardia</taxon>
    </lineage>
</organism>
<dbReference type="EMBL" id="JXTI01000120">
    <property type="protein sequence ID" value="KWX12374.1"/>
    <property type="molecule type" value="Genomic_DNA"/>
</dbReference>
<name>A0A132NQM6_GIAIN</name>
<dbReference type="VEuPathDB" id="GiardiaDB:QR46_3628"/>
<reference evidence="1 2" key="1">
    <citation type="journal article" date="2015" name="Mol. Biochem. Parasitol.">
        <title>Identification of polymorphic genes for use in assemblage B genotyping assays through comparative genomics of multiple assemblage B Giardia duodenalis isolates.</title>
        <authorList>
            <person name="Wielinga C."/>
            <person name="Thompson R.C."/>
            <person name="Monis P."/>
            <person name="Ryan U."/>
        </authorList>
    </citation>
    <scope>NUCLEOTIDE SEQUENCE [LARGE SCALE GENOMIC DNA]</scope>
    <source>
        <strain evidence="1 2">BAH15c1</strain>
    </source>
</reference>
<evidence type="ECO:0000313" key="1">
    <source>
        <dbReference type="EMBL" id="KWX12374.1"/>
    </source>
</evidence>
<accession>A0A132NQM6</accession>
<keyword evidence="1" id="KW-0378">Hydrolase</keyword>
<protein>
    <submittedName>
        <fullName evidence="1">Alpha/beta hydrolase</fullName>
    </submittedName>
</protein>
<sequence length="86" mass="9726">MTPQRAIGLGRSRSMRQESIRRCNLHPNGIVVPPEQMTRQKAAERMDDISTSAPLESTCSSCSEEHSRAAILCYLPWINLRSVSRR</sequence>